<name>A0ABW4ZUS3_9BACL</name>
<gene>
    <name evidence="1" type="ORF">ACFSOY_07185</name>
</gene>
<dbReference type="RefSeq" id="WP_386045192.1">
    <property type="nucleotide sequence ID" value="NZ_JBHUIO010000005.1"/>
</dbReference>
<dbReference type="Proteomes" id="UP001597343">
    <property type="component" value="Unassembled WGS sequence"/>
</dbReference>
<dbReference type="EMBL" id="JBHUIO010000005">
    <property type="protein sequence ID" value="MFD2169778.1"/>
    <property type="molecule type" value="Genomic_DNA"/>
</dbReference>
<comment type="caution">
    <text evidence="1">The sequence shown here is derived from an EMBL/GenBank/DDBJ whole genome shotgun (WGS) entry which is preliminary data.</text>
</comment>
<protein>
    <submittedName>
        <fullName evidence="1">Uncharacterized protein</fullName>
    </submittedName>
</protein>
<evidence type="ECO:0000313" key="2">
    <source>
        <dbReference type="Proteomes" id="UP001597343"/>
    </source>
</evidence>
<sequence>MKEWILVALLVLGIHGSINSEHHFAYEPGPGPMSTKNVSYIAGPGPMTVKIVVSEKVSHPTSIVAEQGNDAERLSC</sequence>
<accession>A0ABW4ZUS3</accession>
<evidence type="ECO:0000313" key="1">
    <source>
        <dbReference type="EMBL" id="MFD2169778.1"/>
    </source>
</evidence>
<proteinExistence type="predicted"/>
<keyword evidence="2" id="KW-1185">Reference proteome</keyword>
<reference evidence="2" key="1">
    <citation type="journal article" date="2019" name="Int. J. Syst. Evol. Microbiol.">
        <title>The Global Catalogue of Microorganisms (GCM) 10K type strain sequencing project: providing services to taxonomists for standard genome sequencing and annotation.</title>
        <authorList>
            <consortium name="The Broad Institute Genomics Platform"/>
            <consortium name="The Broad Institute Genome Sequencing Center for Infectious Disease"/>
            <person name="Wu L."/>
            <person name="Ma J."/>
        </authorList>
    </citation>
    <scope>NUCLEOTIDE SEQUENCE [LARGE SCALE GENOMIC DNA]</scope>
    <source>
        <strain evidence="2">CGMCC 1.13574</strain>
    </source>
</reference>
<organism evidence="1 2">
    <name type="scientific">Tumebacillus lipolyticus</name>
    <dbReference type="NCBI Taxonomy" id="1280370"/>
    <lineage>
        <taxon>Bacteria</taxon>
        <taxon>Bacillati</taxon>
        <taxon>Bacillota</taxon>
        <taxon>Bacilli</taxon>
        <taxon>Bacillales</taxon>
        <taxon>Alicyclobacillaceae</taxon>
        <taxon>Tumebacillus</taxon>
    </lineage>
</organism>